<accession>A0A2G4YNB5</accession>
<dbReference type="OrthoDB" id="9814202at2"/>
<dbReference type="Gene3D" id="3.20.20.450">
    <property type="entry name" value="EAL domain"/>
    <property type="match status" value="1"/>
</dbReference>
<dbReference type="NCBIfam" id="TIGR00254">
    <property type="entry name" value="GGDEF"/>
    <property type="match status" value="1"/>
</dbReference>
<dbReference type="GO" id="GO:0071111">
    <property type="term" value="F:cyclic-guanylate-specific phosphodiesterase activity"/>
    <property type="evidence" value="ECO:0007669"/>
    <property type="project" value="InterPro"/>
</dbReference>
<name>A0A2G4YNB5_9PROT</name>
<feature type="domain" description="GGDEF" evidence="2">
    <location>
        <begin position="177"/>
        <end position="313"/>
    </location>
</feature>
<dbReference type="InterPro" id="IPR050706">
    <property type="entry name" value="Cyclic-di-GMP_PDE-like"/>
</dbReference>
<dbReference type="Gene3D" id="3.30.70.270">
    <property type="match status" value="1"/>
</dbReference>
<sequence>MPRIKPAPFLFRDSTPRFLPESFNIRHHHGVANFTICPEQKITLTSISAEFIKLAGMKAPLPIGETIQNISCWNDKGQLEAAVLECFNDQSTQSLTWVLDQENGEPALTMHCSVVPAFGHSGTLDTIIVIVNSNAADEAFANHLKGLNFYDELTGLPNKNYLLKVLNEEHSQSSFSDQVAILLINILQFQRVNESFGYEFGDKILKKIAMKLETCLPQLAFLSRFDADKFSILVRDEDISAVLTDAEALAQFIHHEMKQPILVDGQHIHLELSIGIAVGLSAQKDANLLLQQAHIAMRRQKRTSQNRTLVYQPDLQTRASSRLLLENELRDALKNKELSLHYQPIISMQNGSLLGFEALCRWEHKERGQISPIEFIPLAEESGLIVPLGHWALREACTSLKNWIEKYPHFSNLIMNVNVSSLQLLQDNFATSVNEILLNAGIKGSQLKLEITETTLIENAELVRDVLLDLKTLDISLAIDDFGTGYSSLSYLNQFPIDTLKIDKSFVNHMNSSEDSYKIIHVISTLAHTLGMTLVAEGIEEEEQMTALQKLGCHTGQGYLFSKPLANDAAEEYIRKEGPPLV</sequence>
<evidence type="ECO:0000313" key="3">
    <source>
        <dbReference type="EMBL" id="PHZ83785.1"/>
    </source>
</evidence>
<dbReference type="CDD" id="cd01949">
    <property type="entry name" value="GGDEF"/>
    <property type="match status" value="1"/>
</dbReference>
<dbReference type="AlphaFoldDB" id="A0A2G4YNB5"/>
<dbReference type="InterPro" id="IPR029787">
    <property type="entry name" value="Nucleotide_cyclase"/>
</dbReference>
<gene>
    <name evidence="3" type="ORF">CRD36_15605</name>
</gene>
<dbReference type="Pfam" id="PF00563">
    <property type="entry name" value="EAL"/>
    <property type="match status" value="1"/>
</dbReference>
<dbReference type="InterPro" id="IPR043128">
    <property type="entry name" value="Rev_trsase/Diguanyl_cyclase"/>
</dbReference>
<dbReference type="SMART" id="SM00052">
    <property type="entry name" value="EAL"/>
    <property type="match status" value="1"/>
</dbReference>
<dbReference type="PROSITE" id="PS50887">
    <property type="entry name" value="GGDEF"/>
    <property type="match status" value="1"/>
</dbReference>
<evidence type="ECO:0000313" key="4">
    <source>
        <dbReference type="Proteomes" id="UP000229730"/>
    </source>
</evidence>
<dbReference type="Proteomes" id="UP000229730">
    <property type="component" value="Unassembled WGS sequence"/>
</dbReference>
<dbReference type="EMBL" id="PDEM01000031">
    <property type="protein sequence ID" value="PHZ83785.1"/>
    <property type="molecule type" value="Genomic_DNA"/>
</dbReference>
<feature type="domain" description="EAL" evidence="1">
    <location>
        <begin position="322"/>
        <end position="578"/>
    </location>
</feature>
<dbReference type="PROSITE" id="PS50883">
    <property type="entry name" value="EAL"/>
    <property type="match status" value="1"/>
</dbReference>
<evidence type="ECO:0000259" key="2">
    <source>
        <dbReference type="PROSITE" id="PS50887"/>
    </source>
</evidence>
<protein>
    <submittedName>
        <fullName evidence="3">GGDEF domain-containing response regulator</fullName>
    </submittedName>
</protein>
<reference evidence="3 4" key="1">
    <citation type="submission" date="2017-10" db="EMBL/GenBank/DDBJ databases">
        <title>Frigbacter circumglobatus gen. nov. sp. nov., isolated from sediment cultured in situ.</title>
        <authorList>
            <person name="Zhao Z."/>
        </authorList>
    </citation>
    <scope>NUCLEOTIDE SEQUENCE [LARGE SCALE GENOMIC DNA]</scope>
    <source>
        <strain evidence="3 4">ZYL</strain>
    </source>
</reference>
<dbReference type="PANTHER" id="PTHR33121">
    <property type="entry name" value="CYCLIC DI-GMP PHOSPHODIESTERASE PDEF"/>
    <property type="match status" value="1"/>
</dbReference>
<dbReference type="InterPro" id="IPR000160">
    <property type="entry name" value="GGDEF_dom"/>
</dbReference>
<dbReference type="InterPro" id="IPR001633">
    <property type="entry name" value="EAL_dom"/>
</dbReference>
<dbReference type="CDD" id="cd01948">
    <property type="entry name" value="EAL"/>
    <property type="match status" value="1"/>
</dbReference>
<dbReference type="InterPro" id="IPR035919">
    <property type="entry name" value="EAL_sf"/>
</dbReference>
<dbReference type="RefSeq" id="WP_099474881.1">
    <property type="nucleotide sequence ID" value="NZ_CP041025.1"/>
</dbReference>
<dbReference type="SMART" id="SM00267">
    <property type="entry name" value="GGDEF"/>
    <property type="match status" value="1"/>
</dbReference>
<dbReference type="InParanoid" id="A0A2G4YNB5"/>
<organism evidence="3 4">
    <name type="scientific">Paremcibacter congregatus</name>
    <dbReference type="NCBI Taxonomy" id="2043170"/>
    <lineage>
        <taxon>Bacteria</taxon>
        <taxon>Pseudomonadati</taxon>
        <taxon>Pseudomonadota</taxon>
        <taxon>Alphaproteobacteria</taxon>
        <taxon>Emcibacterales</taxon>
        <taxon>Emcibacteraceae</taxon>
        <taxon>Paremcibacter</taxon>
    </lineage>
</organism>
<dbReference type="PANTHER" id="PTHR33121:SF70">
    <property type="entry name" value="SIGNALING PROTEIN YKOW"/>
    <property type="match status" value="1"/>
</dbReference>
<evidence type="ECO:0000259" key="1">
    <source>
        <dbReference type="PROSITE" id="PS50883"/>
    </source>
</evidence>
<dbReference type="Pfam" id="PF00990">
    <property type="entry name" value="GGDEF"/>
    <property type="match status" value="1"/>
</dbReference>
<comment type="caution">
    <text evidence="3">The sequence shown here is derived from an EMBL/GenBank/DDBJ whole genome shotgun (WGS) entry which is preliminary data.</text>
</comment>
<dbReference type="SUPFAM" id="SSF55073">
    <property type="entry name" value="Nucleotide cyclase"/>
    <property type="match status" value="1"/>
</dbReference>
<proteinExistence type="predicted"/>
<dbReference type="SUPFAM" id="SSF141868">
    <property type="entry name" value="EAL domain-like"/>
    <property type="match status" value="1"/>
</dbReference>
<keyword evidence="4" id="KW-1185">Reference proteome</keyword>
<dbReference type="FunFam" id="3.20.20.450:FF:000001">
    <property type="entry name" value="Cyclic di-GMP phosphodiesterase yahA"/>
    <property type="match status" value="1"/>
</dbReference>